<evidence type="ECO:0000313" key="1">
    <source>
        <dbReference type="EMBL" id="CAB4125632.1"/>
    </source>
</evidence>
<dbReference type="EMBL" id="LR796186">
    <property type="protein sequence ID" value="CAB4125632.1"/>
    <property type="molecule type" value="Genomic_DNA"/>
</dbReference>
<reference evidence="1" key="1">
    <citation type="submission" date="2020-04" db="EMBL/GenBank/DDBJ databases">
        <authorList>
            <person name="Chiriac C."/>
            <person name="Salcher M."/>
            <person name="Ghai R."/>
            <person name="Kavagutti S V."/>
        </authorList>
    </citation>
    <scope>NUCLEOTIDE SEQUENCE</scope>
</reference>
<name>A0A6J5KW75_9CAUD</name>
<proteinExistence type="predicted"/>
<organism evidence="1">
    <name type="scientific">uncultured Caudovirales phage</name>
    <dbReference type="NCBI Taxonomy" id="2100421"/>
    <lineage>
        <taxon>Viruses</taxon>
        <taxon>Duplodnaviria</taxon>
        <taxon>Heunggongvirae</taxon>
        <taxon>Uroviricota</taxon>
        <taxon>Caudoviricetes</taxon>
        <taxon>Peduoviridae</taxon>
        <taxon>Maltschvirus</taxon>
        <taxon>Maltschvirus maltsch</taxon>
    </lineage>
</organism>
<gene>
    <name evidence="1" type="ORF">UFOVP58_187</name>
</gene>
<accession>A0A6J5KW75</accession>
<protein>
    <submittedName>
        <fullName evidence="1">Uncharacterized protein</fullName>
    </submittedName>
</protein>
<sequence length="75" mass="8594">MKESILWPILQQARSHATNGFNFDVDKFHNKFAELIVAECAKKIRDSVQTMERGKLRANIAHAATLIEKHFGIEE</sequence>